<accession>A0A378PSI7</accession>
<gene>
    <name evidence="1" type="ORF">NCTC9426_01155</name>
</gene>
<evidence type="ECO:0000313" key="1">
    <source>
        <dbReference type="EMBL" id="STY91119.1"/>
    </source>
</evidence>
<dbReference type="AlphaFoldDB" id="A0A378PSI7"/>
<proteinExistence type="predicted"/>
<dbReference type="Proteomes" id="UP000254133">
    <property type="component" value="Unassembled WGS sequence"/>
</dbReference>
<dbReference type="RefSeq" id="WP_181879522.1">
    <property type="nucleotide sequence ID" value="NZ_UGPZ01000002.1"/>
</dbReference>
<evidence type="ECO:0000313" key="2">
    <source>
        <dbReference type="Proteomes" id="UP000254133"/>
    </source>
</evidence>
<reference evidence="1 2" key="1">
    <citation type="submission" date="2018-06" db="EMBL/GenBank/DDBJ databases">
        <authorList>
            <consortium name="Pathogen Informatics"/>
            <person name="Doyle S."/>
        </authorList>
    </citation>
    <scope>NUCLEOTIDE SEQUENCE [LARGE SCALE GENOMIC DNA]</scope>
    <source>
        <strain evidence="1 2">NCTC9426</strain>
    </source>
</reference>
<organism evidence="1 2">
    <name type="scientific">Moraxella bovis</name>
    <dbReference type="NCBI Taxonomy" id="476"/>
    <lineage>
        <taxon>Bacteria</taxon>
        <taxon>Pseudomonadati</taxon>
        <taxon>Pseudomonadota</taxon>
        <taxon>Gammaproteobacteria</taxon>
        <taxon>Moraxellales</taxon>
        <taxon>Moraxellaceae</taxon>
        <taxon>Moraxella</taxon>
    </lineage>
</organism>
<protein>
    <submittedName>
        <fullName evidence="1">Uncharacterized protein</fullName>
    </submittedName>
</protein>
<sequence>MARGLACRYCGFPMRVVSTDVQPKGTWVVYECQNAKCKGGGWAEKVFEEKK</sequence>
<dbReference type="EMBL" id="UGPZ01000002">
    <property type="protein sequence ID" value="STY91119.1"/>
    <property type="molecule type" value="Genomic_DNA"/>
</dbReference>
<name>A0A378PSI7_MORBO</name>